<feature type="compositionally biased region" description="Low complexity" evidence="12">
    <location>
        <begin position="74"/>
        <end position="90"/>
    </location>
</feature>
<evidence type="ECO:0000256" key="10">
    <source>
        <dbReference type="ARBA" id="ARBA00023157"/>
    </source>
</evidence>
<dbReference type="PROSITE" id="PS50835">
    <property type="entry name" value="IG_LIKE"/>
    <property type="match status" value="1"/>
</dbReference>
<feature type="region of interest" description="Disordered" evidence="12">
    <location>
        <begin position="634"/>
        <end position="781"/>
    </location>
</feature>
<dbReference type="InterPro" id="IPR002154">
    <property type="entry name" value="Neuregulin_C"/>
</dbReference>
<keyword evidence="4" id="KW-0964">Secreted</keyword>
<dbReference type="GO" id="GO:0008083">
    <property type="term" value="F:growth factor activity"/>
    <property type="evidence" value="ECO:0007669"/>
    <property type="project" value="UniProtKB-KW"/>
</dbReference>
<dbReference type="InterPro" id="IPR040180">
    <property type="entry name" value="Neuregulin"/>
</dbReference>
<reference evidence="15 16" key="1">
    <citation type="journal article" date="2020" name="Nature">
        <title>Six reference-quality genomes reveal evolution of bat adaptations.</title>
        <authorList>
            <person name="Jebb D."/>
            <person name="Huang Z."/>
            <person name="Pippel M."/>
            <person name="Hughes G.M."/>
            <person name="Lavrichenko K."/>
            <person name="Devanna P."/>
            <person name="Winkler S."/>
            <person name="Jermiin L.S."/>
            <person name="Skirmuntt E.C."/>
            <person name="Katzourakis A."/>
            <person name="Burkitt-Gray L."/>
            <person name="Ray D.A."/>
            <person name="Sullivan K.A.M."/>
            <person name="Roscito J.G."/>
            <person name="Kirilenko B.M."/>
            <person name="Davalos L.M."/>
            <person name="Corthals A.P."/>
            <person name="Power M.L."/>
            <person name="Jones G."/>
            <person name="Ransome R.D."/>
            <person name="Dechmann D.K.N."/>
            <person name="Locatelli A.G."/>
            <person name="Puechmaille S.J."/>
            <person name="Fedrigo O."/>
            <person name="Jarvis E.D."/>
            <person name="Hiller M."/>
            <person name="Vernes S.C."/>
            <person name="Myers E.W."/>
            <person name="Teeling E.C."/>
        </authorList>
    </citation>
    <scope>NUCLEOTIDE SEQUENCE [LARGE SCALE GENOMIC DNA]</scope>
    <source>
        <strain evidence="15">MPipKuh1</strain>
        <tissue evidence="15">Flight muscle</tissue>
    </source>
</reference>
<evidence type="ECO:0000256" key="9">
    <source>
        <dbReference type="ARBA" id="ARBA00023136"/>
    </source>
</evidence>
<gene>
    <name evidence="15" type="ORF">mPipKuh1_012580</name>
</gene>
<dbReference type="PANTHER" id="PTHR11100">
    <property type="entry name" value="HEREGULIN-NEUREGULIN FAMILY MEMBER"/>
    <property type="match status" value="1"/>
</dbReference>
<feature type="compositionally biased region" description="Pro residues" evidence="12">
    <location>
        <begin position="59"/>
        <end position="73"/>
    </location>
</feature>
<dbReference type="SUPFAM" id="SSF48726">
    <property type="entry name" value="Immunoglobulin"/>
    <property type="match status" value="1"/>
</dbReference>
<evidence type="ECO:0000256" key="12">
    <source>
        <dbReference type="SAM" id="MobiDB-lite"/>
    </source>
</evidence>
<keyword evidence="11" id="KW-0325">Glycoprotein</keyword>
<dbReference type="EMBL" id="JACAGB010000008">
    <property type="protein sequence ID" value="KAF6347103.1"/>
    <property type="molecule type" value="Genomic_DNA"/>
</dbReference>
<dbReference type="GO" id="GO:0007399">
    <property type="term" value="P:nervous system development"/>
    <property type="evidence" value="ECO:0007669"/>
    <property type="project" value="InterPro"/>
</dbReference>
<evidence type="ECO:0000313" key="15">
    <source>
        <dbReference type="EMBL" id="KAF6347103.1"/>
    </source>
</evidence>
<feature type="region of interest" description="Disordered" evidence="12">
    <location>
        <begin position="1"/>
        <end position="96"/>
    </location>
</feature>
<comment type="caution">
    <text evidence="15">The sequence shown here is derived from an EMBL/GenBank/DDBJ whole genome shotgun (WGS) entry which is preliminary data.</text>
</comment>
<dbReference type="GO" id="GO:0035556">
    <property type="term" value="P:intracellular signal transduction"/>
    <property type="evidence" value="ECO:0007669"/>
    <property type="project" value="TreeGrafter"/>
</dbReference>
<evidence type="ECO:0000256" key="13">
    <source>
        <dbReference type="SAM" id="Phobius"/>
    </source>
</evidence>
<keyword evidence="7 13" id="KW-1133">Transmembrane helix</keyword>
<evidence type="ECO:0000256" key="1">
    <source>
        <dbReference type="ARBA" id="ARBA00004251"/>
    </source>
</evidence>
<dbReference type="FunFam" id="2.60.40.10:FF:000354">
    <property type="entry name" value="Pro-neuregulin-2, membrane-bound isoform"/>
    <property type="match status" value="1"/>
</dbReference>
<name>A0A7J7XBP1_PIPKU</name>
<dbReference type="GO" id="GO:0005615">
    <property type="term" value="C:extracellular space"/>
    <property type="evidence" value="ECO:0007669"/>
    <property type="project" value="TreeGrafter"/>
</dbReference>
<evidence type="ECO:0000256" key="8">
    <source>
        <dbReference type="ARBA" id="ARBA00023030"/>
    </source>
</evidence>
<dbReference type="SMART" id="SM00409">
    <property type="entry name" value="IG"/>
    <property type="match status" value="1"/>
</dbReference>
<feature type="domain" description="Ig-like" evidence="14">
    <location>
        <begin position="238"/>
        <end position="330"/>
    </location>
</feature>
<evidence type="ECO:0000256" key="3">
    <source>
        <dbReference type="ARBA" id="ARBA00022475"/>
    </source>
</evidence>
<feature type="region of interest" description="Disordered" evidence="12">
    <location>
        <begin position="427"/>
        <end position="470"/>
    </location>
</feature>
<keyword evidence="16" id="KW-1185">Reference proteome</keyword>
<dbReference type="Proteomes" id="UP000558488">
    <property type="component" value="Unassembled WGS sequence"/>
</dbReference>
<dbReference type="InterPro" id="IPR007110">
    <property type="entry name" value="Ig-like_dom"/>
</dbReference>
<evidence type="ECO:0000313" key="16">
    <source>
        <dbReference type="Proteomes" id="UP000558488"/>
    </source>
</evidence>
<keyword evidence="10" id="KW-1015">Disulfide bond</keyword>
<dbReference type="CDD" id="cd05750">
    <property type="entry name" value="Ig_Pro_neuregulin"/>
    <property type="match status" value="1"/>
</dbReference>
<evidence type="ECO:0000256" key="4">
    <source>
        <dbReference type="ARBA" id="ARBA00022525"/>
    </source>
</evidence>
<dbReference type="InterPro" id="IPR003598">
    <property type="entry name" value="Ig_sub2"/>
</dbReference>
<dbReference type="InterPro" id="IPR003599">
    <property type="entry name" value="Ig_sub"/>
</dbReference>
<feature type="compositionally biased region" description="Basic and acidic residues" evidence="12">
    <location>
        <begin position="449"/>
        <end position="462"/>
    </location>
</feature>
<dbReference type="InterPro" id="IPR013783">
    <property type="entry name" value="Ig-like_fold"/>
</dbReference>
<feature type="compositionally biased region" description="Low complexity" evidence="12">
    <location>
        <begin position="429"/>
        <end position="441"/>
    </location>
</feature>
<dbReference type="GO" id="GO:0005886">
    <property type="term" value="C:plasma membrane"/>
    <property type="evidence" value="ECO:0007669"/>
    <property type="project" value="UniProtKB-SubCell"/>
</dbReference>
<feature type="compositionally biased region" description="Low complexity" evidence="12">
    <location>
        <begin position="19"/>
        <end position="58"/>
    </location>
</feature>
<dbReference type="InterPro" id="IPR013098">
    <property type="entry name" value="Ig_I-set"/>
</dbReference>
<evidence type="ECO:0000256" key="7">
    <source>
        <dbReference type="ARBA" id="ARBA00022989"/>
    </source>
</evidence>
<keyword evidence="9 13" id="KW-0472">Membrane</keyword>
<feature type="compositionally biased region" description="Low complexity" evidence="12">
    <location>
        <begin position="679"/>
        <end position="707"/>
    </location>
</feature>
<evidence type="ECO:0000259" key="14">
    <source>
        <dbReference type="PROSITE" id="PS50835"/>
    </source>
</evidence>
<dbReference type="PANTHER" id="PTHR11100:SF20">
    <property type="entry name" value="PRO-NEUREGULIN-2, MEMBRANE-BOUND ISOFORM"/>
    <property type="match status" value="1"/>
</dbReference>
<evidence type="ECO:0000256" key="6">
    <source>
        <dbReference type="ARBA" id="ARBA00022692"/>
    </source>
</evidence>
<dbReference type="Pfam" id="PF02158">
    <property type="entry name" value="Neuregulin"/>
    <property type="match status" value="1"/>
</dbReference>
<dbReference type="Pfam" id="PF25518">
    <property type="entry name" value="NRG2_N"/>
    <property type="match status" value="1"/>
</dbReference>
<proteinExistence type="predicted"/>
<evidence type="ECO:0000256" key="5">
    <source>
        <dbReference type="ARBA" id="ARBA00022536"/>
    </source>
</evidence>
<evidence type="ECO:0000256" key="11">
    <source>
        <dbReference type="ARBA" id="ARBA00023180"/>
    </source>
</evidence>
<organism evidence="15 16">
    <name type="scientific">Pipistrellus kuhlii</name>
    <name type="common">Kuhl's pipistrelle</name>
    <dbReference type="NCBI Taxonomy" id="59472"/>
    <lineage>
        <taxon>Eukaryota</taxon>
        <taxon>Metazoa</taxon>
        <taxon>Chordata</taxon>
        <taxon>Craniata</taxon>
        <taxon>Vertebrata</taxon>
        <taxon>Euteleostomi</taxon>
        <taxon>Mammalia</taxon>
        <taxon>Eutheria</taxon>
        <taxon>Laurasiatheria</taxon>
        <taxon>Chiroptera</taxon>
        <taxon>Yangochiroptera</taxon>
        <taxon>Vespertilionidae</taxon>
        <taxon>Pipistrellus</taxon>
    </lineage>
</organism>
<evidence type="ECO:0000256" key="2">
    <source>
        <dbReference type="ARBA" id="ARBA00004613"/>
    </source>
</evidence>
<dbReference type="InterPro" id="IPR057911">
    <property type="entry name" value="NRG2_Ig-like"/>
</dbReference>
<dbReference type="SMART" id="SM00408">
    <property type="entry name" value="IGc2"/>
    <property type="match status" value="1"/>
</dbReference>
<dbReference type="AlphaFoldDB" id="A0A7J7XBP1"/>
<keyword evidence="8" id="KW-0339">Growth factor</keyword>
<dbReference type="GO" id="GO:0048513">
    <property type="term" value="P:animal organ development"/>
    <property type="evidence" value="ECO:0007669"/>
    <property type="project" value="TreeGrafter"/>
</dbReference>
<keyword evidence="3" id="KW-1003">Cell membrane</keyword>
<dbReference type="Pfam" id="PF07679">
    <property type="entry name" value="I-set"/>
    <property type="match status" value="1"/>
</dbReference>
<comment type="subcellular location">
    <subcellularLocation>
        <location evidence="1">Cell membrane</location>
        <topology evidence="1">Single-pass type I membrane protein</topology>
    </subcellularLocation>
    <subcellularLocation>
        <location evidence="2">Secreted</location>
    </subcellularLocation>
</comment>
<dbReference type="InterPro" id="IPR036179">
    <property type="entry name" value="Ig-like_dom_sf"/>
</dbReference>
<accession>A0A7J7XBP1</accession>
<keyword evidence="5" id="KW-0245">EGF-like domain</keyword>
<sequence length="781" mass="83745">MRQVCCSALPPPPPPLEKAPCSSHSDSSSSTSSKRSSSSSSSSGNSSSRSSSSSISRPAAPPEPRPPQPPQPRSPAARRAAAARSRAAAAGGMRRDPAPGFSMLLFGVSLACYSPSLKSVQDQAYKAPVVVEGKVQGLAPAAGGSGSNSTREPPAAGRVALVKVLDKWPLRSGGLQREQLISVGSCAPLERNQRYIFFLEPTEQPLVFKTAFAPLDTNGKNLKKEVGKILCMDCATRPKLKKMKSQTGQVGEKQSLKCEAVAGNPLPSYRWFKDGKELNRSRDIRIKYGNGRKNSRLQFNKVKVEDAGEYVCEAENILGKDTVRGRLYVNSEAEELYQKRVLTITGICVALLVVGIVCVVAYCKTKKQRKQVHNHLRQNMCPAHQNRSLANGPSHPRLDPEEIQMADYISKNVPATDHVIRREAETTFSGSHSCSPSHHCSTATPTSSHRHESHTWSLERSESLTSDSQSGIMLSSVGTSKCNSPACVEARARRAAAYSLEEQRRATMPPYHDSIDSLRDSPHSERYVSALTTPARLSPVDFHYSLATQVPTFEITSPNSAHAVSLPPAAPFSYRLAEQQPLLRHPAPPEAGPGAAAAAADMQRSYDSYYYPVAGPGPRRGACGLGGSLGSLPASPFRIPEDDEYETTQECAPPPPPPRARGASRRTSAGPRRWRRSRLNGLAAQRARAARDSLSLSSGSGCGSASASDEDADDADGALAAESTPFLGLRAAHEALRSDSPPRGGAADSRTYYSLESHSTQASSSRHSRGPARAKQDSAPL</sequence>
<feature type="transmembrane region" description="Helical" evidence="13">
    <location>
        <begin position="341"/>
        <end position="363"/>
    </location>
</feature>
<dbReference type="InterPro" id="IPR057909">
    <property type="entry name" value="NRG2_N"/>
</dbReference>
<dbReference type="Gene3D" id="2.60.40.10">
    <property type="entry name" value="Immunoglobulins"/>
    <property type="match status" value="1"/>
</dbReference>
<protein>
    <submittedName>
        <fullName evidence="15">Neuregulin 2</fullName>
    </submittedName>
</protein>
<keyword evidence="6 13" id="KW-0812">Transmembrane</keyword>